<comment type="caution">
    <text evidence="2">The sequence shown here is derived from an EMBL/GenBank/DDBJ whole genome shotgun (WGS) entry which is preliminary data.</text>
</comment>
<evidence type="ECO:0000313" key="2">
    <source>
        <dbReference type="EMBL" id="KKT70080.1"/>
    </source>
</evidence>
<feature type="transmembrane region" description="Helical" evidence="1">
    <location>
        <begin position="33"/>
        <end position="55"/>
    </location>
</feature>
<proteinExistence type="predicted"/>
<evidence type="ECO:0000313" key="3">
    <source>
        <dbReference type="Proteomes" id="UP000034783"/>
    </source>
</evidence>
<accession>A0A0G1JFJ3</accession>
<reference evidence="2 3" key="1">
    <citation type="journal article" date="2015" name="Nature">
        <title>rRNA introns, odd ribosomes, and small enigmatic genomes across a large radiation of phyla.</title>
        <authorList>
            <person name="Brown C.T."/>
            <person name="Hug L.A."/>
            <person name="Thomas B.C."/>
            <person name="Sharon I."/>
            <person name="Castelle C.J."/>
            <person name="Singh A."/>
            <person name="Wilkins M.J."/>
            <person name="Williams K.H."/>
            <person name="Banfield J.F."/>
        </authorList>
    </citation>
    <scope>NUCLEOTIDE SEQUENCE [LARGE SCALE GENOMIC DNA]</scope>
</reference>
<sequence>MEQKFWKPSIPSIGIGQVKFRDIKVTKRMGKTLGITGIVVLVVALVVGLVGYGLIVSPALALKASVDKIKADGQNLTKAFQDRDLVFFAQVLDQTESDINGLREERNTKFGWAKGLPKVKDFYTDSDYFLNAGLYAIDAGREFITIITPFADAAGLKVEANQEIVEKSFAEAFSDWVALMPKVANDIDPFLIKLEKVGDELAKVDASKYPETMGDVSVRSSIVYAQTTLSSLNDYAPDLKQALVIVPKVLGVGNVDKRYMIIMQNNAEMRPTGGFWTNYATFKIRNAMPNSDFSSKDMYSIDYTLDALDAYYDFSVGLPDPLRKHLLVERWFARDANFSPDFPTSVAQFMKSYNLAMRVNPTEVKPVEGVFAIDTDVVSELLEVTGPATVNGVTYTQDNVTLELEKIAPLALKEQANRKKVLGDLMERMLVNVFESDKNLWPKLIDKGVDLLNRKHIIVYMTDPEIQALLEKYNYAGRLIDVPQGDYIAVITANLGGDKTNMFIKREITNTVENANGTLTKTVKVKYTYGPAEGEYAYFAKMYKDYVRLYVPKGSTLISVEGSEDGQGTGEELTKTYFSGFITLGPGETQEITFKYTLPAASVKDGQYNLYIQKQAGMNAESYIVVVNGKQNVLDLDTDYRFQVNKFSSRI</sequence>
<protein>
    <recommendedName>
        <fullName evidence="4">DUF4012 domain-containing protein</fullName>
    </recommendedName>
</protein>
<name>A0A0G1JFJ3_UNCKA</name>
<keyword evidence="1" id="KW-1133">Transmembrane helix</keyword>
<dbReference type="EMBL" id="LCJD01000003">
    <property type="protein sequence ID" value="KKT70080.1"/>
    <property type="molecule type" value="Genomic_DNA"/>
</dbReference>
<keyword evidence="1" id="KW-0472">Membrane</keyword>
<organism evidence="2 3">
    <name type="scientific">candidate division WWE3 bacterium GW2011_GWB1_44_4</name>
    <dbReference type="NCBI Taxonomy" id="1619116"/>
    <lineage>
        <taxon>Bacteria</taxon>
        <taxon>Katanobacteria</taxon>
    </lineage>
</organism>
<dbReference type="Pfam" id="PF13196">
    <property type="entry name" value="DUF4012"/>
    <property type="match status" value="1"/>
</dbReference>
<evidence type="ECO:0000256" key="1">
    <source>
        <dbReference type="SAM" id="Phobius"/>
    </source>
</evidence>
<evidence type="ECO:0008006" key="4">
    <source>
        <dbReference type="Google" id="ProtNLM"/>
    </source>
</evidence>
<keyword evidence="1" id="KW-0812">Transmembrane</keyword>
<dbReference type="InterPro" id="IPR025101">
    <property type="entry name" value="DUF4012"/>
</dbReference>
<dbReference type="Proteomes" id="UP000034783">
    <property type="component" value="Unassembled WGS sequence"/>
</dbReference>
<gene>
    <name evidence="2" type="ORF">UW65_C0003G0007</name>
</gene>
<dbReference type="AlphaFoldDB" id="A0A0G1JFJ3"/>